<protein>
    <recommendedName>
        <fullName evidence="1">Heterokaryon incompatibility domain-containing protein</fullName>
    </recommendedName>
</protein>
<dbReference type="InterPro" id="IPR010730">
    <property type="entry name" value="HET"/>
</dbReference>
<sequence>MTSVWDLSSRQGVKTGQLPKLQDARKEVRLLRFRDVQDDDHIACDYAVHHLGGKLDYIAISYTWGDVSMRKDVEIEGRIVNVHRNCFDALWQARHCYPEILGERRFFWIDALCIDQSDKAEKSLQVQAMSLIFGRAHLVAISLGPADDMTNMLDRELRNLDSQARQRESKDVEAGQRFGLSHEAYIGWGFSKRTEERKARLMTSYTALANRPYWSRLWIIQELSAAAQIDLLFGAIKYSWEWLEQFHLDRLLEKRTPMGRAIPLVVGAQKASHAWAGTVLPLDTLTDTLEGYRFLLCSNPMDRIYAVLSMMEQPNGLPPLDIDYNKSTLQLAMDCICHFMHSNDQAEIVWLSAIGRATLFLFEGLQISDDDKEWIRIIDQLKDASGQVARDRRDDDLADTTMYGTQSIVGFAGQRGEECYAIGHSTSADPSPILMNAHIRKSLFENKHWPLLDRLPIDSEHVYIKTRSAVVAIACLGTTAGDILVPVETGDHRTDYFLGLVLREINDNQCRIVGRALMHPGLTTCSAAKSRKEACTKCARDDRLLDKRLRLIFDVREWMLLIGQHSIPRAKTPSEPLRELEAFMFQQSHAVIEQDPQTDSTSDDPTELSGTAFWSQIKITDVVTTE</sequence>
<evidence type="ECO:0000313" key="3">
    <source>
        <dbReference type="Proteomes" id="UP000073492"/>
    </source>
</evidence>
<dbReference type="PANTHER" id="PTHR24148:SF73">
    <property type="entry name" value="HET DOMAIN PROTEIN (AFU_ORTHOLOGUE AFUA_8G01020)"/>
    <property type="match status" value="1"/>
</dbReference>
<evidence type="ECO:0000259" key="1">
    <source>
        <dbReference type="Pfam" id="PF06985"/>
    </source>
</evidence>
<gene>
    <name evidence="2" type="ORF">AC579_5305</name>
</gene>
<dbReference type="PANTHER" id="PTHR24148">
    <property type="entry name" value="ANKYRIN REPEAT DOMAIN-CONTAINING PROTEIN 39 HOMOLOG-RELATED"/>
    <property type="match status" value="1"/>
</dbReference>
<comment type="caution">
    <text evidence="2">The sequence shown here is derived from an EMBL/GenBank/DDBJ whole genome shotgun (WGS) entry which is preliminary data.</text>
</comment>
<dbReference type="EMBL" id="LFZO01000756">
    <property type="protein sequence ID" value="KXS98088.1"/>
    <property type="molecule type" value="Genomic_DNA"/>
</dbReference>
<dbReference type="Proteomes" id="UP000073492">
    <property type="component" value="Unassembled WGS sequence"/>
</dbReference>
<keyword evidence="3" id="KW-1185">Reference proteome</keyword>
<evidence type="ECO:0000313" key="2">
    <source>
        <dbReference type="EMBL" id="KXS98088.1"/>
    </source>
</evidence>
<dbReference type="InterPro" id="IPR052895">
    <property type="entry name" value="HetReg/Transcr_Mod"/>
</dbReference>
<dbReference type="AlphaFoldDB" id="A0A139H6U3"/>
<organism evidence="2 3">
    <name type="scientific">Pseudocercospora musae</name>
    <dbReference type="NCBI Taxonomy" id="113226"/>
    <lineage>
        <taxon>Eukaryota</taxon>
        <taxon>Fungi</taxon>
        <taxon>Dikarya</taxon>
        <taxon>Ascomycota</taxon>
        <taxon>Pezizomycotina</taxon>
        <taxon>Dothideomycetes</taxon>
        <taxon>Dothideomycetidae</taxon>
        <taxon>Mycosphaerellales</taxon>
        <taxon>Mycosphaerellaceae</taxon>
        <taxon>Pseudocercospora</taxon>
    </lineage>
</organism>
<name>A0A139H6U3_9PEZI</name>
<proteinExistence type="predicted"/>
<accession>A0A139H6U3</accession>
<dbReference type="Pfam" id="PF06985">
    <property type="entry name" value="HET"/>
    <property type="match status" value="1"/>
</dbReference>
<dbReference type="STRING" id="113226.A0A139H6U3"/>
<dbReference type="OrthoDB" id="3650870at2759"/>
<feature type="domain" description="Heterokaryon incompatibility" evidence="1">
    <location>
        <begin position="57"/>
        <end position="222"/>
    </location>
</feature>
<reference evidence="2 3" key="1">
    <citation type="submission" date="2015-07" db="EMBL/GenBank/DDBJ databases">
        <title>Comparative genomics of the Sigatoka disease complex on banana suggests a link between parallel evolutionary changes in Pseudocercospora fijiensis and Pseudocercospora eumusae and increased virulence on the banana host.</title>
        <authorList>
            <person name="Chang T.-C."/>
            <person name="Salvucci A."/>
            <person name="Crous P.W."/>
            <person name="Stergiopoulos I."/>
        </authorList>
    </citation>
    <scope>NUCLEOTIDE SEQUENCE [LARGE SCALE GENOMIC DNA]</scope>
    <source>
        <strain evidence="2 3">CBS 116634</strain>
    </source>
</reference>